<evidence type="ECO:0000313" key="2">
    <source>
        <dbReference type="Proteomes" id="UP000004520"/>
    </source>
</evidence>
<reference evidence="1 2" key="1">
    <citation type="submission" date="2011-04" db="EMBL/GenBank/DDBJ databases">
        <authorList>
            <person name="Rasko D."/>
            <person name="Redman J."/>
            <person name="Daugherty S.C."/>
            <person name="Tallon L."/>
            <person name="Sadzewicz L."/>
            <person name="Jones K."/>
            <person name="Santana-Cruz I."/>
            <person name="Liu X."/>
        </authorList>
    </citation>
    <scope>NUCLEOTIDE SEQUENCE [LARGE SCALE GENOMIC DNA]</scope>
    <source>
        <strain evidence="1 2">K-227</strain>
    </source>
</reference>
<comment type="caution">
    <text evidence="1">The sequence shown here is derived from an EMBL/GenBank/DDBJ whole genome shotgun (WGS) entry which is preliminary data.</text>
</comment>
<proteinExistence type="predicted"/>
<dbReference type="PATRIC" id="fig|766147.3.peg.2662"/>
<accession>F5NX28</accession>
<evidence type="ECO:0000313" key="1">
    <source>
        <dbReference type="EMBL" id="EGK36361.1"/>
    </source>
</evidence>
<organism evidence="1 2">
    <name type="scientific">Shigella flexneri K-227</name>
    <dbReference type="NCBI Taxonomy" id="766147"/>
    <lineage>
        <taxon>Bacteria</taxon>
        <taxon>Pseudomonadati</taxon>
        <taxon>Pseudomonadota</taxon>
        <taxon>Gammaproteobacteria</taxon>
        <taxon>Enterobacterales</taxon>
        <taxon>Enterobacteriaceae</taxon>
        <taxon>Shigella</taxon>
    </lineage>
</organism>
<dbReference type="InterPro" id="IPR010265">
    <property type="entry name" value="Phage_lambda_TipM"/>
</dbReference>
<dbReference type="AlphaFoldDB" id="F5NX28"/>
<dbReference type="Proteomes" id="UP000004520">
    <property type="component" value="Unassembled WGS sequence"/>
</dbReference>
<protein>
    <submittedName>
        <fullName evidence="1">Minor tail protein M</fullName>
    </submittedName>
</protein>
<dbReference type="Pfam" id="PF05939">
    <property type="entry name" value="Phage_min_tail"/>
    <property type="match status" value="1"/>
</dbReference>
<sequence length="87" mass="9951">METFHWKVRPDMNVVSEPKVVTVKLGDGYEQRRAAGLNNQLSTYSVTIRVRKGEHPSLKAFLERHGGVRAFQWTPPYDWKPIKGGLS</sequence>
<dbReference type="EMBL" id="AFGY01000037">
    <property type="protein sequence ID" value="EGK36361.1"/>
    <property type="molecule type" value="Genomic_DNA"/>
</dbReference>
<gene>
    <name evidence="1" type="ORF">SFK227_2700</name>
</gene>
<name>F5NX28_SHIFL</name>